<evidence type="ECO:0000313" key="2">
    <source>
        <dbReference type="EMBL" id="RZF42884.1"/>
    </source>
</evidence>
<protein>
    <submittedName>
        <fullName evidence="2">Uncharacterized protein</fullName>
    </submittedName>
</protein>
<keyword evidence="3" id="KW-1185">Reference proteome</keyword>
<gene>
    <name evidence="2" type="ORF">LSTR_LSTR012698</name>
</gene>
<dbReference type="InParanoid" id="A0A482XAN4"/>
<sequence length="125" mass="14309">MDTLTAIRRTLILAGRHPDGSIGFRTHLFITFLVCYAMDLVYSMCFDTGDMKKILAIKELNSIFISLVLIPGSPGVYKLCNVAEAQMRRNILRPIVPEVVEIRRQLDLEHNKTGRRIYKTLVLME</sequence>
<organism evidence="2 3">
    <name type="scientific">Laodelphax striatellus</name>
    <name type="common">Small brown planthopper</name>
    <name type="synonym">Delphax striatella</name>
    <dbReference type="NCBI Taxonomy" id="195883"/>
    <lineage>
        <taxon>Eukaryota</taxon>
        <taxon>Metazoa</taxon>
        <taxon>Ecdysozoa</taxon>
        <taxon>Arthropoda</taxon>
        <taxon>Hexapoda</taxon>
        <taxon>Insecta</taxon>
        <taxon>Pterygota</taxon>
        <taxon>Neoptera</taxon>
        <taxon>Paraneoptera</taxon>
        <taxon>Hemiptera</taxon>
        <taxon>Auchenorrhyncha</taxon>
        <taxon>Fulgoroidea</taxon>
        <taxon>Delphacidae</taxon>
        <taxon>Criomorphinae</taxon>
        <taxon>Laodelphax</taxon>
    </lineage>
</organism>
<dbReference type="Proteomes" id="UP000291343">
    <property type="component" value="Unassembled WGS sequence"/>
</dbReference>
<keyword evidence="1" id="KW-0812">Transmembrane</keyword>
<evidence type="ECO:0000256" key="1">
    <source>
        <dbReference type="SAM" id="Phobius"/>
    </source>
</evidence>
<dbReference type="AlphaFoldDB" id="A0A482XAN4"/>
<reference evidence="2 3" key="1">
    <citation type="journal article" date="2017" name="Gigascience">
        <title>Genome sequence of the small brown planthopper, Laodelphax striatellus.</title>
        <authorList>
            <person name="Zhu J."/>
            <person name="Jiang F."/>
            <person name="Wang X."/>
            <person name="Yang P."/>
            <person name="Bao Y."/>
            <person name="Zhao W."/>
            <person name="Wang W."/>
            <person name="Lu H."/>
            <person name="Wang Q."/>
            <person name="Cui N."/>
            <person name="Li J."/>
            <person name="Chen X."/>
            <person name="Luo L."/>
            <person name="Yu J."/>
            <person name="Kang L."/>
            <person name="Cui F."/>
        </authorList>
    </citation>
    <scope>NUCLEOTIDE SEQUENCE [LARGE SCALE GENOMIC DNA]</scope>
    <source>
        <strain evidence="2">Lst14</strain>
    </source>
</reference>
<feature type="transmembrane region" description="Helical" evidence="1">
    <location>
        <begin position="26"/>
        <end position="45"/>
    </location>
</feature>
<evidence type="ECO:0000313" key="3">
    <source>
        <dbReference type="Proteomes" id="UP000291343"/>
    </source>
</evidence>
<comment type="caution">
    <text evidence="2">The sequence shown here is derived from an EMBL/GenBank/DDBJ whole genome shotgun (WGS) entry which is preliminary data.</text>
</comment>
<keyword evidence="1" id="KW-1133">Transmembrane helix</keyword>
<accession>A0A482XAN4</accession>
<dbReference type="EMBL" id="QKKF02013901">
    <property type="protein sequence ID" value="RZF42884.1"/>
    <property type="molecule type" value="Genomic_DNA"/>
</dbReference>
<name>A0A482XAN4_LAOST</name>
<proteinExistence type="predicted"/>
<keyword evidence="1" id="KW-0472">Membrane</keyword>